<dbReference type="EMBL" id="JAZAQF010000013">
    <property type="protein sequence ID" value="MFG3816544.1"/>
    <property type="molecule type" value="Genomic_DNA"/>
</dbReference>
<feature type="domain" description="Glycosyltransferase 2-like" evidence="1">
    <location>
        <begin position="344"/>
        <end position="460"/>
    </location>
</feature>
<sequence length="660" mass="74143">MLTVAIPTYNGADRLPIVLEALLAQVETQAIDWEIWVIDNNSDDRTREVVAAFQARSPRIHWDQEPQQGAAFARQRAIARSGAAWVAFLDDDTVPDPDWVARVWQFAQSDWVDRNLVGAFGGRILPVLEGPEPVEFARIRSLFAIVDRGDRPFVYDPGRGLLPPSAGLVVRRAAWLAAVPPRLILGGRTGNTWLTSEDLEALVYLQRAGYSVAYCPALRLSHRLPATRFTADYLRSFAQGIGLSRYVVRLLRVDRSRRFLIPWFYGLSDLRRLLSWWLQHPGGWRSQDPVLVCERSLLISTLTSPWVMGRWFRDREQRGDRQVIAHAAQRAADSSQPLTPQIAIAIPIYNGADRLPALFDRLQALEIPPGLRWEIWAIDNNSNDGTIAQLRQIQQTWNRCPLHISQEPRQGAAFARQRAVRLTAAPWVAFLDDDNWPEPDWLREAIAFAEAHPQVGAFGGKVLGAYAIDPPPALRDLEGYLAIRSYPEFADRPGPFLAQQLRLPPAAALIVNRAAWLATVPPKPQLSGKLAGRFVQGDDYEPLLHLARAGWEIWFAPRLKTHHQIPAWRLDRAYLIRLARACGLATFALKRIITPPISWPGLALRIMIANGYKALKLRSLCQNADPSIALTATVRQAFFWGCALSPLAQLRLPGGRKLKI</sequence>
<dbReference type="InterPro" id="IPR029044">
    <property type="entry name" value="Nucleotide-diphossugar_trans"/>
</dbReference>
<gene>
    <name evidence="2" type="primary">hpsE</name>
    <name evidence="2" type="ORF">VPK24_02755</name>
</gene>
<evidence type="ECO:0000313" key="3">
    <source>
        <dbReference type="Proteomes" id="UP001604335"/>
    </source>
</evidence>
<dbReference type="InterPro" id="IPR050834">
    <property type="entry name" value="Glycosyltransf_2"/>
</dbReference>
<dbReference type="Proteomes" id="UP001604335">
    <property type="component" value="Unassembled WGS sequence"/>
</dbReference>
<dbReference type="Pfam" id="PF00535">
    <property type="entry name" value="Glycos_transf_2"/>
    <property type="match status" value="2"/>
</dbReference>
<reference evidence="3" key="1">
    <citation type="journal article" date="2024" name="Algal Res.">
        <title>Biochemical, toxicological and genomic investigation of a high-biomass producing Limnothrix strain isolated from Italian shallow drinking water reservoir.</title>
        <authorList>
            <person name="Simonazzi M."/>
            <person name="Shishido T.K."/>
            <person name="Delbaje E."/>
            <person name="Wahlsten M."/>
            <person name="Fewer D.P."/>
            <person name="Sivonen K."/>
            <person name="Pezzolesi L."/>
            <person name="Pistocchi R."/>
        </authorList>
    </citation>
    <scope>NUCLEOTIDE SEQUENCE [LARGE SCALE GENOMIC DNA]</scope>
    <source>
        <strain evidence="3">LRLZ20PSL1</strain>
    </source>
</reference>
<dbReference type="SUPFAM" id="SSF53448">
    <property type="entry name" value="Nucleotide-diphospho-sugar transferases"/>
    <property type="match status" value="2"/>
</dbReference>
<dbReference type="Gene3D" id="3.90.550.10">
    <property type="entry name" value="Spore Coat Polysaccharide Biosynthesis Protein SpsA, Chain A"/>
    <property type="match status" value="2"/>
</dbReference>
<name>A0ABW7C5Q9_9CYAN</name>
<evidence type="ECO:0000313" key="2">
    <source>
        <dbReference type="EMBL" id="MFG3816544.1"/>
    </source>
</evidence>
<accession>A0ABW7C5Q9</accession>
<dbReference type="NCBIfam" id="NF038302">
    <property type="entry name" value="EPS_HpsE"/>
    <property type="match status" value="2"/>
</dbReference>
<organism evidence="2 3">
    <name type="scientific">Limnothrix redekei LRLZ20PSL1</name>
    <dbReference type="NCBI Taxonomy" id="3112953"/>
    <lineage>
        <taxon>Bacteria</taxon>
        <taxon>Bacillati</taxon>
        <taxon>Cyanobacteriota</taxon>
        <taxon>Cyanophyceae</taxon>
        <taxon>Pseudanabaenales</taxon>
        <taxon>Pseudanabaenaceae</taxon>
        <taxon>Limnothrix</taxon>
    </lineage>
</organism>
<dbReference type="InterPro" id="IPR001173">
    <property type="entry name" value="Glyco_trans_2-like"/>
</dbReference>
<proteinExistence type="predicted"/>
<dbReference type="PANTHER" id="PTHR43685:SF2">
    <property type="entry name" value="GLYCOSYLTRANSFERASE 2-LIKE DOMAIN-CONTAINING PROTEIN"/>
    <property type="match status" value="1"/>
</dbReference>
<comment type="caution">
    <text evidence="2">The sequence shown here is derived from an EMBL/GenBank/DDBJ whole genome shotgun (WGS) entry which is preliminary data.</text>
</comment>
<feature type="domain" description="Glycosyltransferase 2-like" evidence="1">
    <location>
        <begin position="3"/>
        <end position="113"/>
    </location>
</feature>
<dbReference type="CDD" id="cd00761">
    <property type="entry name" value="Glyco_tranf_GTA_type"/>
    <property type="match status" value="2"/>
</dbReference>
<protein>
    <submittedName>
        <fullName evidence="2">Hormogonium polysaccharide biosynthesis glycosyltransferase HpsE</fullName>
    </submittedName>
</protein>
<evidence type="ECO:0000259" key="1">
    <source>
        <dbReference type="Pfam" id="PF00535"/>
    </source>
</evidence>
<dbReference type="PANTHER" id="PTHR43685">
    <property type="entry name" value="GLYCOSYLTRANSFERASE"/>
    <property type="match status" value="1"/>
</dbReference>
<keyword evidence="3" id="KW-1185">Reference proteome</keyword>
<dbReference type="RefSeq" id="WP_393010523.1">
    <property type="nucleotide sequence ID" value="NZ_JAZAQF010000013.1"/>
</dbReference>